<evidence type="ECO:0000313" key="6">
    <source>
        <dbReference type="EMBL" id="KAK3279527.1"/>
    </source>
</evidence>
<dbReference type="PANTHER" id="PTHR47764:SF2">
    <property type="entry name" value="UBIQUITIN-LIKE PROTEASE FAMILY PROFILE DOMAIN-CONTAINING PROTEIN"/>
    <property type="match status" value="1"/>
</dbReference>
<dbReference type="GO" id="GO:0006508">
    <property type="term" value="P:proteolysis"/>
    <property type="evidence" value="ECO:0007669"/>
    <property type="project" value="UniProtKB-KW"/>
</dbReference>
<protein>
    <recommendedName>
        <fullName evidence="5">Ubiquitin-like protease family profile domain-containing protein</fullName>
    </recommendedName>
</protein>
<dbReference type="GO" id="GO:0008234">
    <property type="term" value="F:cysteine-type peptidase activity"/>
    <property type="evidence" value="ECO:0007669"/>
    <property type="project" value="InterPro"/>
</dbReference>
<comment type="similarity">
    <text evidence="1">Belongs to the peptidase C48 family.</text>
</comment>
<evidence type="ECO:0000259" key="5">
    <source>
        <dbReference type="PROSITE" id="PS50600"/>
    </source>
</evidence>
<dbReference type="AlphaFoldDB" id="A0AAE0LC09"/>
<dbReference type="SUPFAM" id="SSF54001">
    <property type="entry name" value="Cysteine proteinases"/>
    <property type="match status" value="1"/>
</dbReference>
<name>A0AAE0LC09_9CHLO</name>
<accession>A0AAE0LC09</accession>
<comment type="caution">
    <text evidence="6">The sequence shown here is derived from an EMBL/GenBank/DDBJ whole genome shotgun (WGS) entry which is preliminary data.</text>
</comment>
<dbReference type="InterPro" id="IPR038765">
    <property type="entry name" value="Papain-like_cys_pep_sf"/>
</dbReference>
<feature type="domain" description="Ubiquitin-like protease family profile" evidence="5">
    <location>
        <begin position="1"/>
        <end position="87"/>
    </location>
</feature>
<gene>
    <name evidence="6" type="ORF">CYMTET_12592</name>
</gene>
<dbReference type="Proteomes" id="UP001190700">
    <property type="component" value="Unassembled WGS sequence"/>
</dbReference>
<sequence length="462" mass="50122">MMALGYGTMICVWDLKIDTLVSNWLSALWEEKTASQDGAVLSSTTSRDTAPVKRFHKRVMPLRKPDVPQQTNHTDCGVFVLHYLEQFCKSAPKRVWYNKDKHKLEVTCNSTPGCEMRDVLTERWFPSRNAGDAKRAQLRDRVIDLAHRQHADDIYHQNSSQGAGSRPEEVEEAEEHCQISSCGHSAGEVTSVPGSPLDLWRDTDEREGVGVAQAEALPDEAAYGRSDQDPMDEVAHGRSDQDPMDEVAHGRSDQDPMDEVAHGRSDQDPMDDAWADEEARVVDSSGLALPCDRDGRVVQLTISIDGGLEAGLQHNEGSSGAAAPQPHRQQDLARLQARVGGDAGAADEAHQGHPPEAAGADVMGDGSLAVQYTGEDAGSDDDDENYMFIPRDERAAADAWAKSDTNAPTDSPEITDLRPAAESSQLTVTIEIDSDAGDSRDAFASLGEYASDEDCVENVAGS</sequence>
<keyword evidence="3" id="KW-0378">Hydrolase</keyword>
<keyword evidence="2" id="KW-0645">Protease</keyword>
<evidence type="ECO:0000256" key="4">
    <source>
        <dbReference type="SAM" id="MobiDB-lite"/>
    </source>
</evidence>
<reference evidence="6 7" key="1">
    <citation type="journal article" date="2015" name="Genome Biol. Evol.">
        <title>Comparative Genomics of a Bacterivorous Green Alga Reveals Evolutionary Causalities and Consequences of Phago-Mixotrophic Mode of Nutrition.</title>
        <authorList>
            <person name="Burns J.A."/>
            <person name="Paasch A."/>
            <person name="Narechania A."/>
            <person name="Kim E."/>
        </authorList>
    </citation>
    <scope>NUCLEOTIDE SEQUENCE [LARGE SCALE GENOMIC DNA]</scope>
    <source>
        <strain evidence="6 7">PLY_AMNH</strain>
    </source>
</reference>
<evidence type="ECO:0000256" key="1">
    <source>
        <dbReference type="ARBA" id="ARBA00005234"/>
    </source>
</evidence>
<dbReference type="Gene3D" id="1.10.418.20">
    <property type="match status" value="1"/>
</dbReference>
<feature type="compositionally biased region" description="Basic and acidic residues" evidence="4">
    <location>
        <begin position="199"/>
        <end position="208"/>
    </location>
</feature>
<dbReference type="InterPro" id="IPR003653">
    <property type="entry name" value="Peptidase_C48_C"/>
</dbReference>
<evidence type="ECO:0000256" key="3">
    <source>
        <dbReference type="ARBA" id="ARBA00022801"/>
    </source>
</evidence>
<dbReference type="EMBL" id="LGRX02004812">
    <property type="protein sequence ID" value="KAK3279527.1"/>
    <property type="molecule type" value="Genomic_DNA"/>
</dbReference>
<feature type="region of interest" description="Disordered" evidence="4">
    <location>
        <begin position="311"/>
        <end position="385"/>
    </location>
</feature>
<evidence type="ECO:0000313" key="7">
    <source>
        <dbReference type="Proteomes" id="UP001190700"/>
    </source>
</evidence>
<feature type="region of interest" description="Disordered" evidence="4">
    <location>
        <begin position="151"/>
        <end position="270"/>
    </location>
</feature>
<organism evidence="6 7">
    <name type="scientific">Cymbomonas tetramitiformis</name>
    <dbReference type="NCBI Taxonomy" id="36881"/>
    <lineage>
        <taxon>Eukaryota</taxon>
        <taxon>Viridiplantae</taxon>
        <taxon>Chlorophyta</taxon>
        <taxon>Pyramimonadophyceae</taxon>
        <taxon>Pyramimonadales</taxon>
        <taxon>Pyramimonadaceae</taxon>
        <taxon>Cymbomonas</taxon>
    </lineage>
</organism>
<proteinExistence type="inferred from homology"/>
<dbReference type="PANTHER" id="PTHR47764">
    <property type="entry name" value="UBIQUITIN-LIKE-SPECIFIC PROTEASE 2B-RELATED"/>
    <property type="match status" value="1"/>
</dbReference>
<dbReference type="Pfam" id="PF02902">
    <property type="entry name" value="Peptidase_C48"/>
    <property type="match status" value="1"/>
</dbReference>
<evidence type="ECO:0000256" key="2">
    <source>
        <dbReference type="ARBA" id="ARBA00022670"/>
    </source>
</evidence>
<feature type="compositionally biased region" description="Basic and acidic residues" evidence="4">
    <location>
        <begin position="233"/>
        <end position="267"/>
    </location>
</feature>
<dbReference type="PROSITE" id="PS50600">
    <property type="entry name" value="ULP_PROTEASE"/>
    <property type="match status" value="1"/>
</dbReference>
<keyword evidence="7" id="KW-1185">Reference proteome</keyword>
<feature type="region of interest" description="Disordered" evidence="4">
    <location>
        <begin position="397"/>
        <end position="418"/>
    </location>
</feature>